<dbReference type="EMBL" id="QICL01000003">
    <property type="protein sequence ID" value="PXV67368.1"/>
    <property type="molecule type" value="Genomic_DNA"/>
</dbReference>
<gene>
    <name evidence="2" type="ORF">CLV62_10341</name>
</gene>
<evidence type="ECO:0000313" key="3">
    <source>
        <dbReference type="Proteomes" id="UP000247973"/>
    </source>
</evidence>
<dbReference type="InterPro" id="IPR007404">
    <property type="entry name" value="YdjM-like"/>
</dbReference>
<feature type="transmembrane region" description="Helical" evidence="1">
    <location>
        <begin position="164"/>
        <end position="186"/>
    </location>
</feature>
<dbReference type="GO" id="GO:0016787">
    <property type="term" value="F:hydrolase activity"/>
    <property type="evidence" value="ECO:0007669"/>
    <property type="project" value="UniProtKB-KW"/>
</dbReference>
<proteinExistence type="predicted"/>
<evidence type="ECO:0000256" key="1">
    <source>
        <dbReference type="SAM" id="Phobius"/>
    </source>
</evidence>
<dbReference type="OrthoDB" id="979707at2"/>
<protein>
    <submittedName>
        <fullName evidence="2">LexA-binding, inner membrane-associated putative hydrolase</fullName>
    </submittedName>
</protein>
<reference evidence="2 3" key="1">
    <citation type="submission" date="2018-03" db="EMBL/GenBank/DDBJ databases">
        <title>Genomic Encyclopedia of Archaeal and Bacterial Type Strains, Phase II (KMG-II): from individual species to whole genera.</title>
        <authorList>
            <person name="Goeker M."/>
        </authorList>
    </citation>
    <scope>NUCLEOTIDE SEQUENCE [LARGE SCALE GENOMIC DNA]</scope>
    <source>
        <strain evidence="2 3">DSM 100214</strain>
    </source>
</reference>
<keyword evidence="1" id="KW-0472">Membrane</keyword>
<feature type="transmembrane region" description="Helical" evidence="1">
    <location>
        <begin position="198"/>
        <end position="216"/>
    </location>
</feature>
<dbReference type="Proteomes" id="UP000247973">
    <property type="component" value="Unassembled WGS sequence"/>
</dbReference>
<organism evidence="2 3">
    <name type="scientific">Dysgonomonas alginatilytica</name>
    <dbReference type="NCBI Taxonomy" id="1605892"/>
    <lineage>
        <taxon>Bacteria</taxon>
        <taxon>Pseudomonadati</taxon>
        <taxon>Bacteroidota</taxon>
        <taxon>Bacteroidia</taxon>
        <taxon>Bacteroidales</taxon>
        <taxon>Dysgonomonadaceae</taxon>
        <taxon>Dysgonomonas</taxon>
    </lineage>
</organism>
<keyword evidence="2" id="KW-0378">Hydrolase</keyword>
<keyword evidence="1" id="KW-0812">Transmembrane</keyword>
<comment type="caution">
    <text evidence="2">The sequence shown here is derived from an EMBL/GenBank/DDBJ whole genome shotgun (WGS) entry which is preliminary data.</text>
</comment>
<dbReference type="RefSeq" id="WP_110309530.1">
    <property type="nucleotide sequence ID" value="NZ_QICL01000003.1"/>
</dbReference>
<accession>A0A2V3PT44</accession>
<keyword evidence="1" id="KW-1133">Transmembrane helix</keyword>
<dbReference type="Pfam" id="PF04307">
    <property type="entry name" value="YdjM"/>
    <property type="match status" value="1"/>
</dbReference>
<dbReference type="AlphaFoldDB" id="A0A2V3PT44"/>
<name>A0A2V3PT44_9BACT</name>
<sequence length="266" mass="30211">MDILTHTLSGVAVATVVANYNKVTPLRKAQILSAGAIGGALPDIDAVSMWSEFDQTFGALFNLSHSGRVIYGSKFWYSHHAFFHSLPGSLILAILFFLVIYLIKKRDSSRDLMAFYKTYSSIFIAFILGYWAHLAGDLPTPASVWGGIGFFWPSENYIGGYGKIWWWNNYDIFLLIVCCIALNIAMPAISKSIRSKSGVFSLSVAIVTFLLILVQINTRHYDYSYADNRSNYTKMEQKSKEEQKRVLGDRLYRYMDKLDRSLKINF</sequence>
<keyword evidence="3" id="KW-1185">Reference proteome</keyword>
<feature type="transmembrane region" description="Helical" evidence="1">
    <location>
        <begin position="115"/>
        <end position="133"/>
    </location>
</feature>
<feature type="transmembrane region" description="Helical" evidence="1">
    <location>
        <begin position="81"/>
        <end position="103"/>
    </location>
</feature>
<evidence type="ECO:0000313" key="2">
    <source>
        <dbReference type="EMBL" id="PXV67368.1"/>
    </source>
</evidence>